<feature type="compositionally biased region" description="Low complexity" evidence="1">
    <location>
        <begin position="102"/>
        <end position="122"/>
    </location>
</feature>
<evidence type="ECO:0000313" key="3">
    <source>
        <dbReference type="Proteomes" id="UP000008311"/>
    </source>
</evidence>
<dbReference type="EMBL" id="EQ975926">
    <property type="protein sequence ID" value="EEF27039.1"/>
    <property type="molecule type" value="Genomic_DNA"/>
</dbReference>
<organism evidence="2 3">
    <name type="scientific">Ricinus communis</name>
    <name type="common">Castor bean</name>
    <dbReference type="NCBI Taxonomy" id="3988"/>
    <lineage>
        <taxon>Eukaryota</taxon>
        <taxon>Viridiplantae</taxon>
        <taxon>Streptophyta</taxon>
        <taxon>Embryophyta</taxon>
        <taxon>Tracheophyta</taxon>
        <taxon>Spermatophyta</taxon>
        <taxon>Magnoliopsida</taxon>
        <taxon>eudicotyledons</taxon>
        <taxon>Gunneridae</taxon>
        <taxon>Pentapetalae</taxon>
        <taxon>rosids</taxon>
        <taxon>fabids</taxon>
        <taxon>Malpighiales</taxon>
        <taxon>Euphorbiaceae</taxon>
        <taxon>Acalyphoideae</taxon>
        <taxon>Acalypheae</taxon>
        <taxon>Ricinus</taxon>
    </lineage>
</organism>
<proteinExistence type="predicted"/>
<evidence type="ECO:0000256" key="1">
    <source>
        <dbReference type="SAM" id="MobiDB-lite"/>
    </source>
</evidence>
<keyword evidence="3" id="KW-1185">Reference proteome</keyword>
<dbReference type="AlphaFoldDB" id="B9TAS5"/>
<gene>
    <name evidence="2" type="ORF">RCOM_1977920</name>
</gene>
<protein>
    <submittedName>
        <fullName evidence="2">Uncharacterized protein</fullName>
    </submittedName>
</protein>
<dbReference type="InParanoid" id="B9TAS5"/>
<evidence type="ECO:0000313" key="2">
    <source>
        <dbReference type="EMBL" id="EEF27039.1"/>
    </source>
</evidence>
<accession>B9TAS5</accession>
<name>B9TAS5_RICCO</name>
<dbReference type="Proteomes" id="UP000008311">
    <property type="component" value="Unassembled WGS sequence"/>
</dbReference>
<sequence length="269" mass="28667">MKQEQANKLKHKQLVGKLAAFLVSRPAHGQAAEEGFALGFAVRTLVVFTTGAATLMMVLPDGADSGASTSESSCSEANVNQGPGRNDAGPSNVAPADSPLGSFPSVPSALSPLPSDPSVPSFEANNLFGREQSVEQPAPQQVPQIPPLAIPHAEQAIDDPFDSVFGNDFPRRTHFELYYFRSSFGGRSAPKGFRDRIAEELGLQMASEPELEQIRVLIRQLSQPDGRPASAQDAGAILNNQVRRMEKGQPLVIGGTKSAAPFFGSLWSM</sequence>
<reference evidence="3" key="1">
    <citation type="journal article" date="2010" name="Nat. Biotechnol.">
        <title>Draft genome sequence of the oilseed species Ricinus communis.</title>
        <authorList>
            <person name="Chan A.P."/>
            <person name="Crabtree J."/>
            <person name="Zhao Q."/>
            <person name="Lorenzi H."/>
            <person name="Orvis J."/>
            <person name="Puiu D."/>
            <person name="Melake-Berhan A."/>
            <person name="Jones K.M."/>
            <person name="Redman J."/>
            <person name="Chen G."/>
            <person name="Cahoon E.B."/>
            <person name="Gedil M."/>
            <person name="Stanke M."/>
            <person name="Haas B.J."/>
            <person name="Wortman J.R."/>
            <person name="Fraser-Liggett C.M."/>
            <person name="Ravel J."/>
            <person name="Rabinowicz P.D."/>
        </authorList>
    </citation>
    <scope>NUCLEOTIDE SEQUENCE [LARGE SCALE GENOMIC DNA]</scope>
    <source>
        <strain evidence="3">cv. Hale</strain>
    </source>
</reference>
<feature type="region of interest" description="Disordered" evidence="1">
    <location>
        <begin position="63"/>
        <end position="124"/>
    </location>
</feature>
<feature type="compositionally biased region" description="Low complexity" evidence="1">
    <location>
        <begin position="63"/>
        <end position="76"/>
    </location>
</feature>